<accession>A0A0D3HSS4</accession>
<proteinExistence type="predicted"/>
<organism evidence="1">
    <name type="scientific">Oryza barthii</name>
    <dbReference type="NCBI Taxonomy" id="65489"/>
    <lineage>
        <taxon>Eukaryota</taxon>
        <taxon>Viridiplantae</taxon>
        <taxon>Streptophyta</taxon>
        <taxon>Embryophyta</taxon>
        <taxon>Tracheophyta</taxon>
        <taxon>Spermatophyta</taxon>
        <taxon>Magnoliopsida</taxon>
        <taxon>Liliopsida</taxon>
        <taxon>Poales</taxon>
        <taxon>Poaceae</taxon>
        <taxon>BOP clade</taxon>
        <taxon>Oryzoideae</taxon>
        <taxon>Oryzeae</taxon>
        <taxon>Oryzinae</taxon>
        <taxon>Oryza</taxon>
    </lineage>
</organism>
<sequence length="101" mass="11647">MGMDELNKAECISNTSCDVKVIIKIGKPRCFIGVVLLLATNMKWRREGVRASSVIEADLHFILYHEKKFSLLVHNKRRYIIIHKGMNSHIPWLLLPFPLSC</sequence>
<dbReference type="EnsemblPlants" id="OBART12G06850.2">
    <property type="protein sequence ID" value="OBART12G06850.2"/>
    <property type="gene ID" value="OBART12G06850"/>
</dbReference>
<keyword evidence="2" id="KW-1185">Reference proteome</keyword>
<reference evidence="1" key="1">
    <citation type="journal article" date="2009" name="Rice">
        <title>De Novo Next Generation Sequencing of Plant Genomes.</title>
        <authorList>
            <person name="Rounsley S."/>
            <person name="Marri P.R."/>
            <person name="Yu Y."/>
            <person name="He R."/>
            <person name="Sisneros N."/>
            <person name="Goicoechea J.L."/>
            <person name="Lee S.J."/>
            <person name="Angelova A."/>
            <person name="Kudrna D."/>
            <person name="Luo M."/>
            <person name="Affourtit J."/>
            <person name="Desany B."/>
            <person name="Knight J."/>
            <person name="Niazi F."/>
            <person name="Egholm M."/>
            <person name="Wing R.A."/>
        </authorList>
    </citation>
    <scope>NUCLEOTIDE SEQUENCE [LARGE SCALE GENOMIC DNA]</scope>
    <source>
        <strain evidence="1">cv. IRGC 105608</strain>
    </source>
</reference>
<evidence type="ECO:0000313" key="2">
    <source>
        <dbReference type="Proteomes" id="UP000026960"/>
    </source>
</evidence>
<dbReference type="Gramene" id="OBART12G06850.2">
    <property type="protein sequence ID" value="OBART12G06850.2"/>
    <property type="gene ID" value="OBART12G06850"/>
</dbReference>
<protein>
    <submittedName>
        <fullName evidence="1">Uncharacterized protein</fullName>
    </submittedName>
</protein>
<name>A0A0D3HSS4_9ORYZ</name>
<reference evidence="1" key="2">
    <citation type="submission" date="2015-03" db="UniProtKB">
        <authorList>
            <consortium name="EnsemblPlants"/>
        </authorList>
    </citation>
    <scope>IDENTIFICATION</scope>
</reference>
<dbReference type="Proteomes" id="UP000026960">
    <property type="component" value="Chromosome 12"/>
</dbReference>
<dbReference type="HOGENOM" id="CLU_2295993_0_0_1"/>
<evidence type="ECO:0000313" key="1">
    <source>
        <dbReference type="EnsemblPlants" id="OBART12G06850.2"/>
    </source>
</evidence>
<dbReference type="AlphaFoldDB" id="A0A0D3HSS4"/>